<dbReference type="Proteomes" id="UP000790787">
    <property type="component" value="Chromosome 8"/>
</dbReference>
<protein>
    <submittedName>
        <fullName evidence="3">Uncharacterized protein LOC107796364</fullName>
    </submittedName>
    <submittedName>
        <fullName evidence="3">Uncharacterized protein isoform X2</fullName>
    </submittedName>
</protein>
<dbReference type="AlphaFoldDB" id="A0A1S4AD56"/>
<dbReference type="RefSeq" id="XP_016474605.1">
    <property type="nucleotide sequence ID" value="XM_016619119.1"/>
</dbReference>
<sequence>MDEQVYSSKDLRYHPGPEDALSGEVEYPTRRLAPGGGSRFVRMDRAVEREVPILRSVLDGHGQEVLGGQESWCWREYADKVALGGEAGALEPDTSKKRKNRAAVDRPAAKKTRSLEHRVVVRTAAST</sequence>
<accession>A0A1S4AD56</accession>
<feature type="region of interest" description="Disordered" evidence="1">
    <location>
        <begin position="1"/>
        <end position="24"/>
    </location>
</feature>
<name>A0A1S4AD56_TOBAC</name>
<reference evidence="2" key="1">
    <citation type="journal article" date="2014" name="Nat. Commun.">
        <title>The tobacco genome sequence and its comparison with those of tomato and potato.</title>
        <authorList>
            <person name="Sierro N."/>
            <person name="Battey J.N."/>
            <person name="Ouadi S."/>
            <person name="Bakaher N."/>
            <person name="Bovet L."/>
            <person name="Willig A."/>
            <person name="Goepfert S."/>
            <person name="Peitsch M.C."/>
            <person name="Ivanov N.V."/>
        </authorList>
    </citation>
    <scope>NUCLEOTIDE SEQUENCE [LARGE SCALE GENOMIC DNA]</scope>
</reference>
<evidence type="ECO:0000256" key="1">
    <source>
        <dbReference type="SAM" id="MobiDB-lite"/>
    </source>
</evidence>
<feature type="compositionally biased region" description="Basic and acidic residues" evidence="1">
    <location>
        <begin position="102"/>
        <end position="113"/>
    </location>
</feature>
<gene>
    <name evidence="3" type="primary">LOC107796364</name>
</gene>
<dbReference type="OrthoDB" id="42736at2759"/>
<organism evidence="2 3">
    <name type="scientific">Nicotiana tabacum</name>
    <name type="common">Common tobacco</name>
    <dbReference type="NCBI Taxonomy" id="4097"/>
    <lineage>
        <taxon>Eukaryota</taxon>
        <taxon>Viridiplantae</taxon>
        <taxon>Streptophyta</taxon>
        <taxon>Embryophyta</taxon>
        <taxon>Tracheophyta</taxon>
        <taxon>Spermatophyta</taxon>
        <taxon>Magnoliopsida</taxon>
        <taxon>eudicotyledons</taxon>
        <taxon>Gunneridae</taxon>
        <taxon>Pentapetalae</taxon>
        <taxon>asterids</taxon>
        <taxon>lamiids</taxon>
        <taxon>Solanales</taxon>
        <taxon>Solanaceae</taxon>
        <taxon>Nicotianoideae</taxon>
        <taxon>Nicotianeae</taxon>
        <taxon>Nicotiana</taxon>
    </lineage>
</organism>
<proteinExistence type="predicted"/>
<evidence type="ECO:0000313" key="3">
    <source>
        <dbReference type="RefSeq" id="XP_016474605.1"/>
    </source>
</evidence>
<keyword evidence="2" id="KW-1185">Reference proteome</keyword>
<reference evidence="3" key="2">
    <citation type="submission" date="2025-08" db="UniProtKB">
        <authorList>
            <consortium name="RefSeq"/>
        </authorList>
    </citation>
    <scope>IDENTIFICATION</scope>
    <source>
        <tissue evidence="3">Leaf</tissue>
    </source>
</reference>
<dbReference type="GeneID" id="107796364"/>
<dbReference type="RefSeq" id="XP_016474605.1">
    <property type="nucleotide sequence ID" value="XM_016619119.2"/>
</dbReference>
<feature type="region of interest" description="Disordered" evidence="1">
    <location>
        <begin position="86"/>
        <end position="113"/>
    </location>
</feature>
<evidence type="ECO:0000313" key="2">
    <source>
        <dbReference type="Proteomes" id="UP000790787"/>
    </source>
</evidence>